<accession>A0A0G4EIJ7</accession>
<dbReference type="EMBL" id="CDMY01000243">
    <property type="protein sequence ID" value="CEL96579.1"/>
    <property type="molecule type" value="Genomic_DNA"/>
</dbReference>
<dbReference type="InterPro" id="IPR000007">
    <property type="entry name" value="Tubby_C"/>
</dbReference>
<feature type="domain" description="Tubby C-terminal" evidence="3">
    <location>
        <begin position="160"/>
        <end position="396"/>
    </location>
</feature>
<name>A0A0G4EIJ7_VITBC</name>
<dbReference type="PRINTS" id="PR01573">
    <property type="entry name" value="SUPERTUBBY"/>
</dbReference>
<sequence length="399" mass="44746">MGLRVCRSSSGFLGLRFFLLLFVVVRDMILLLGRLLGWDGSVIHGGGRGGPRRAPKAVLGPIPPSPLVHHSLLLLTAGFLLDLSVVNVILPSTTIEKQRPQAAAPSWQGVNIPLFRPREAPPESPSPSCVASSSSSRGFDIADVLEQGYARDTCAEYLRPFRRGSKMFRFYVSRSDDRTEYSLYTDDQDGFVMHARFLSDKKVHFVPYHPEDKLFNIDTPAFVMTASRDQSEWTLTNPECEACYYRGVSRRCTGSQRSDNQQIVHCSHKVSSIGEGIFNSMEVAIPGLYTDGARVIWCPKEGYPRLGAPLPDGSHHPHAIRLKTKEPHWNEEIESLVLDFKGRMIQPSAKNFQLTLVKKPDYIILQYGKVTSNVFILDFRYPLSIVQAFAIALTTFSWK</sequence>
<dbReference type="Pfam" id="PF01167">
    <property type="entry name" value="Tub"/>
    <property type="match status" value="1"/>
</dbReference>
<dbReference type="STRING" id="1169540.A0A0G4EIJ7"/>
<keyword evidence="2" id="KW-1133">Transmembrane helix</keyword>
<keyword evidence="5" id="KW-1185">Reference proteome</keyword>
<organism evidence="4 5">
    <name type="scientific">Vitrella brassicaformis (strain CCMP3155)</name>
    <dbReference type="NCBI Taxonomy" id="1169540"/>
    <lineage>
        <taxon>Eukaryota</taxon>
        <taxon>Sar</taxon>
        <taxon>Alveolata</taxon>
        <taxon>Colpodellida</taxon>
        <taxon>Vitrellaceae</taxon>
        <taxon>Vitrella</taxon>
    </lineage>
</organism>
<reference evidence="4 5" key="1">
    <citation type="submission" date="2014-11" db="EMBL/GenBank/DDBJ databases">
        <authorList>
            <person name="Zhu J."/>
            <person name="Qi W."/>
            <person name="Song R."/>
        </authorList>
    </citation>
    <scope>NUCLEOTIDE SEQUENCE [LARGE SCALE GENOMIC DNA]</scope>
</reference>
<dbReference type="AlphaFoldDB" id="A0A0G4EIJ7"/>
<dbReference type="PANTHER" id="PTHR16517:SF7">
    <property type="entry name" value="PROTEIN KING TUBBY"/>
    <property type="match status" value="1"/>
</dbReference>
<dbReference type="PANTHER" id="PTHR16517">
    <property type="entry name" value="TUBBY-RELATED"/>
    <property type="match status" value="1"/>
</dbReference>
<evidence type="ECO:0000256" key="2">
    <source>
        <dbReference type="SAM" id="Phobius"/>
    </source>
</evidence>
<evidence type="ECO:0000259" key="3">
    <source>
        <dbReference type="Pfam" id="PF01167"/>
    </source>
</evidence>
<evidence type="ECO:0000313" key="4">
    <source>
        <dbReference type="EMBL" id="CEL96579.1"/>
    </source>
</evidence>
<evidence type="ECO:0000256" key="1">
    <source>
        <dbReference type="ARBA" id="ARBA00007129"/>
    </source>
</evidence>
<protein>
    <recommendedName>
        <fullName evidence="3">Tubby C-terminal domain-containing protein</fullName>
    </recommendedName>
</protein>
<keyword evidence="2" id="KW-0812">Transmembrane</keyword>
<comment type="similarity">
    <text evidence="1">Belongs to the TUB family.</text>
</comment>
<feature type="transmembrane region" description="Helical" evidence="2">
    <location>
        <begin position="12"/>
        <end position="32"/>
    </location>
</feature>
<dbReference type="VEuPathDB" id="CryptoDB:Vbra_7559"/>
<evidence type="ECO:0000313" key="5">
    <source>
        <dbReference type="Proteomes" id="UP000041254"/>
    </source>
</evidence>
<dbReference type="Proteomes" id="UP000041254">
    <property type="component" value="Unassembled WGS sequence"/>
</dbReference>
<proteinExistence type="inferred from homology"/>
<dbReference type="InParanoid" id="A0A0G4EIJ7"/>
<keyword evidence="2" id="KW-0472">Membrane</keyword>
<dbReference type="OMA" id="SMEVAIP"/>
<dbReference type="InterPro" id="IPR025659">
    <property type="entry name" value="Tubby-like_C"/>
</dbReference>
<dbReference type="Gene3D" id="3.20.90.10">
    <property type="entry name" value="Tubby Protein, Chain A"/>
    <property type="match status" value="1"/>
</dbReference>
<gene>
    <name evidence="4" type="ORF">Vbra_7559</name>
</gene>
<dbReference type="OrthoDB" id="8775810at2759"/>
<dbReference type="SUPFAM" id="SSF54518">
    <property type="entry name" value="Tubby C-terminal domain-like"/>
    <property type="match status" value="1"/>
</dbReference>